<sequence>MGNNITSPKSYFAIACPLSIGEIGTKWHLTLCNRVNPTMQCGIAAKVFIISCIKTTLMVAVGIHFLPALSSLRKTVMNFGCGLQCSPMPEDNHSICYTLACRFQ</sequence>
<dbReference type="Proteomes" id="UP000018144">
    <property type="component" value="Unassembled WGS sequence"/>
</dbReference>
<reference evidence="2 3" key="1">
    <citation type="journal article" date="2013" name="PLoS Genet.">
        <title>The genome and development-dependent transcriptomes of Pyronema confluens: a window into fungal evolution.</title>
        <authorList>
            <person name="Traeger S."/>
            <person name="Altegoer F."/>
            <person name="Freitag M."/>
            <person name="Gabaldon T."/>
            <person name="Kempken F."/>
            <person name="Kumar A."/>
            <person name="Marcet-Houben M."/>
            <person name="Poggeler S."/>
            <person name="Stajich J.E."/>
            <person name="Nowrousian M."/>
        </authorList>
    </citation>
    <scope>NUCLEOTIDE SEQUENCE [LARGE SCALE GENOMIC DNA]</scope>
    <source>
        <strain evidence="3">CBS 100304</strain>
        <tissue evidence="2">Vegetative mycelium</tissue>
    </source>
</reference>
<evidence type="ECO:0000256" key="1">
    <source>
        <dbReference type="SAM" id="Phobius"/>
    </source>
</evidence>
<evidence type="ECO:0000313" key="2">
    <source>
        <dbReference type="EMBL" id="CCX29623.1"/>
    </source>
</evidence>
<name>U4LCM4_PYROM</name>
<keyword evidence="1" id="KW-1133">Transmembrane helix</keyword>
<evidence type="ECO:0000313" key="3">
    <source>
        <dbReference type="Proteomes" id="UP000018144"/>
    </source>
</evidence>
<keyword evidence="1" id="KW-0472">Membrane</keyword>
<organism evidence="2 3">
    <name type="scientific">Pyronema omphalodes (strain CBS 100304)</name>
    <name type="common">Pyronema confluens</name>
    <dbReference type="NCBI Taxonomy" id="1076935"/>
    <lineage>
        <taxon>Eukaryota</taxon>
        <taxon>Fungi</taxon>
        <taxon>Dikarya</taxon>
        <taxon>Ascomycota</taxon>
        <taxon>Pezizomycotina</taxon>
        <taxon>Pezizomycetes</taxon>
        <taxon>Pezizales</taxon>
        <taxon>Pyronemataceae</taxon>
        <taxon>Pyronema</taxon>
    </lineage>
</organism>
<dbReference type="EMBL" id="HF935309">
    <property type="protein sequence ID" value="CCX29623.1"/>
    <property type="molecule type" value="Genomic_DNA"/>
</dbReference>
<keyword evidence="3" id="KW-1185">Reference proteome</keyword>
<accession>U4LCM4</accession>
<keyword evidence="1" id="KW-0812">Transmembrane</keyword>
<gene>
    <name evidence="2" type="ORF">PCON_06284</name>
</gene>
<protein>
    <submittedName>
        <fullName evidence="2">Uncharacterized protein</fullName>
    </submittedName>
</protein>
<dbReference type="AlphaFoldDB" id="U4LCM4"/>
<proteinExistence type="predicted"/>
<feature type="transmembrane region" description="Helical" evidence="1">
    <location>
        <begin position="43"/>
        <end position="66"/>
    </location>
</feature>